<accession>A0A840Z2Z0</accession>
<feature type="domain" description="Histidine kinase/HSP90-like ATPase" evidence="4">
    <location>
        <begin position="730"/>
        <end position="838"/>
    </location>
</feature>
<dbReference type="PRINTS" id="PR00344">
    <property type="entry name" value="BCTRLSENSOR"/>
</dbReference>
<reference evidence="5 6" key="1">
    <citation type="submission" date="2020-08" db="EMBL/GenBank/DDBJ databases">
        <title>Genomic Encyclopedia of Type Strains, Phase IV (KMG-IV): sequencing the most valuable type-strain genomes for metagenomic binning, comparative biology and taxonomic classification.</title>
        <authorList>
            <person name="Goeker M."/>
        </authorList>
    </citation>
    <scope>NUCLEOTIDE SEQUENCE [LARGE SCALE GENOMIC DNA]</scope>
    <source>
        <strain evidence="5 6">DSM 27203</strain>
    </source>
</reference>
<protein>
    <recommendedName>
        <fullName evidence="2">histidine kinase</fullName>
        <ecNumber evidence="2">2.7.13.3</ecNumber>
    </recommendedName>
</protein>
<feature type="region of interest" description="Disordered" evidence="3">
    <location>
        <begin position="570"/>
        <end position="591"/>
    </location>
</feature>
<dbReference type="Gene3D" id="3.30.565.10">
    <property type="entry name" value="Histidine kinase-like ATPase, C-terminal domain"/>
    <property type="match status" value="2"/>
</dbReference>
<dbReference type="InterPro" id="IPR004358">
    <property type="entry name" value="Sig_transdc_His_kin-like_C"/>
</dbReference>
<sequence>MPHGAEEEQCQDNRAGLDGGGESESPLGARAFEPQFPVRYFCFGISPSTFDGLLDRASTPISPMVIRGTMSTKQKFRISSALKDIIGRDLITNDSVAMFELVKNSFDAYAKNVSIEFDENSIIIVDDGKGMSRDDILSKWLFVAYSAKRTGEEDLNLSRDYRDEISIRRGYAGNKGIGRFSCDRLGERLELFSKTRNSAQVEHLVVDWTSFEQDAKTEFATIDTILDAIPDFPKPNKIKPPSKSGTMLIIRDLRSTWDFNEIDSLRAYLAKLIDPFQTTKGATISTAVVDEDWPKLEGPVGNDIIDLLDGKTAKLTVRLRQGVIRSVLHDRGALIYEIEEPLARTLEALNDFDVDCDIYFLNRSAKHTFTSRMGVQPVQFGNVFLFVNGFRVFPVGEPNDDTFGIGRRKQQGVSRYLGLRDILGKVDVRAPQGALPETSSRNAGLIETPSASALYEFVMKNAVQRLERYVVDVNWADALDQASDDASGLKSDTARARIIRIVQALAGSKNITLLDYDRELIDVVNERSSEFEESMTGLAVVAQQTGDEGLLARVERARLRYEEQKRAAEEARATAERETAARREAEQRARAAELRATEAATKLERVEKQAQMLLHAQEREDDELTLMHHQVIIYATEVQALVRRSLRRLGEATPPLDSIKDDLEQISWQNSRILSVTRIATQANFKLNADKIQADIIQYLEEYTTKIATLYGDIRKATFETSGLSQNMTFSPIDISIVVDNLFSNAGKADARHINFLTRKAGNGLLEIVVSDDGKGIDTTKVDSSKIFERGYSGSARGSGLGLYHIKHVLEQLGGSIRLDPERQGDKAQFIIRLPKGGKDK</sequence>
<dbReference type="Proteomes" id="UP000554342">
    <property type="component" value="Unassembled WGS sequence"/>
</dbReference>
<evidence type="ECO:0000256" key="3">
    <source>
        <dbReference type="SAM" id="MobiDB-lite"/>
    </source>
</evidence>
<feature type="region of interest" description="Disordered" evidence="3">
    <location>
        <begin position="1"/>
        <end position="28"/>
    </location>
</feature>
<keyword evidence="5" id="KW-0808">Transferase</keyword>
<proteinExistence type="predicted"/>
<evidence type="ECO:0000313" key="5">
    <source>
        <dbReference type="EMBL" id="MBB5720253.1"/>
    </source>
</evidence>
<name>A0A840Z2Z0_9SPHN</name>
<evidence type="ECO:0000256" key="2">
    <source>
        <dbReference type="ARBA" id="ARBA00012438"/>
    </source>
</evidence>
<dbReference type="InterPro" id="IPR036890">
    <property type="entry name" value="HATPase_C_sf"/>
</dbReference>
<keyword evidence="5" id="KW-0418">Kinase</keyword>
<dbReference type="AlphaFoldDB" id="A0A840Z2Z0"/>
<dbReference type="PANTHER" id="PTHR43065">
    <property type="entry name" value="SENSOR HISTIDINE KINASE"/>
    <property type="match status" value="1"/>
</dbReference>
<organism evidence="5 6">
    <name type="scientific">Stakelama sediminis</name>
    <dbReference type="NCBI Taxonomy" id="463200"/>
    <lineage>
        <taxon>Bacteria</taxon>
        <taxon>Pseudomonadati</taxon>
        <taxon>Pseudomonadota</taxon>
        <taxon>Alphaproteobacteria</taxon>
        <taxon>Sphingomonadales</taxon>
        <taxon>Sphingomonadaceae</taxon>
        <taxon>Stakelama</taxon>
    </lineage>
</organism>
<evidence type="ECO:0000313" key="6">
    <source>
        <dbReference type="Proteomes" id="UP000554342"/>
    </source>
</evidence>
<dbReference type="GO" id="GO:0004673">
    <property type="term" value="F:protein histidine kinase activity"/>
    <property type="evidence" value="ECO:0007669"/>
    <property type="project" value="UniProtKB-EC"/>
</dbReference>
<gene>
    <name evidence="5" type="ORF">FHR23_003216</name>
</gene>
<dbReference type="EMBL" id="JACIJI010000011">
    <property type="protein sequence ID" value="MBB5720253.1"/>
    <property type="molecule type" value="Genomic_DNA"/>
</dbReference>
<dbReference type="Pfam" id="PF13589">
    <property type="entry name" value="HATPase_c_3"/>
    <property type="match status" value="1"/>
</dbReference>
<evidence type="ECO:0000256" key="1">
    <source>
        <dbReference type="ARBA" id="ARBA00000085"/>
    </source>
</evidence>
<dbReference type="SMART" id="SM00387">
    <property type="entry name" value="HATPase_c"/>
    <property type="match status" value="1"/>
</dbReference>
<evidence type="ECO:0000259" key="4">
    <source>
        <dbReference type="SMART" id="SM00387"/>
    </source>
</evidence>
<keyword evidence="6" id="KW-1185">Reference proteome</keyword>
<comment type="catalytic activity">
    <reaction evidence="1">
        <text>ATP + protein L-histidine = ADP + protein N-phospho-L-histidine.</text>
        <dbReference type="EC" id="2.7.13.3"/>
    </reaction>
</comment>
<dbReference type="EC" id="2.7.13.3" evidence="2"/>
<comment type="caution">
    <text evidence="5">The sequence shown here is derived from an EMBL/GenBank/DDBJ whole genome shotgun (WGS) entry which is preliminary data.</text>
</comment>
<dbReference type="InterPro" id="IPR003594">
    <property type="entry name" value="HATPase_dom"/>
</dbReference>
<dbReference type="SUPFAM" id="SSF55874">
    <property type="entry name" value="ATPase domain of HSP90 chaperone/DNA topoisomerase II/histidine kinase"/>
    <property type="match status" value="2"/>
</dbReference>
<dbReference type="Pfam" id="PF02518">
    <property type="entry name" value="HATPase_c"/>
    <property type="match status" value="1"/>
</dbReference>